<dbReference type="OrthoDB" id="9813056at2"/>
<comment type="similarity">
    <text evidence="1">Belongs to the LysR transcriptional regulatory family.</text>
</comment>
<keyword evidence="4" id="KW-0804">Transcription</keyword>
<dbReference type="InterPro" id="IPR036388">
    <property type="entry name" value="WH-like_DNA-bd_sf"/>
</dbReference>
<dbReference type="GO" id="GO:0043565">
    <property type="term" value="F:sequence-specific DNA binding"/>
    <property type="evidence" value="ECO:0007669"/>
    <property type="project" value="TreeGrafter"/>
</dbReference>
<dbReference type="PANTHER" id="PTHR30537:SF79">
    <property type="entry name" value="TRANSCRIPTIONAL REGULATOR-RELATED"/>
    <property type="match status" value="1"/>
</dbReference>
<gene>
    <name evidence="6" type="ORF">GCM10010991_20960</name>
</gene>
<dbReference type="SUPFAM" id="SSF53850">
    <property type="entry name" value="Periplasmic binding protein-like II"/>
    <property type="match status" value="1"/>
</dbReference>
<dbReference type="GO" id="GO:0006351">
    <property type="term" value="P:DNA-templated transcription"/>
    <property type="evidence" value="ECO:0007669"/>
    <property type="project" value="TreeGrafter"/>
</dbReference>
<feature type="domain" description="HTH lysR-type" evidence="5">
    <location>
        <begin position="7"/>
        <end position="64"/>
    </location>
</feature>
<dbReference type="Gene3D" id="1.10.10.10">
    <property type="entry name" value="Winged helix-like DNA-binding domain superfamily/Winged helix DNA-binding domain"/>
    <property type="match status" value="1"/>
</dbReference>
<dbReference type="RefSeq" id="WP_146286813.1">
    <property type="nucleotide sequence ID" value="NZ_BMLP01000003.1"/>
</dbReference>
<dbReference type="AlphaFoldDB" id="A0A917YKI6"/>
<evidence type="ECO:0000256" key="4">
    <source>
        <dbReference type="ARBA" id="ARBA00023163"/>
    </source>
</evidence>
<dbReference type="InterPro" id="IPR058163">
    <property type="entry name" value="LysR-type_TF_proteobact-type"/>
</dbReference>
<accession>A0A917YKI6</accession>
<comment type="caution">
    <text evidence="6">The sequence shown here is derived from an EMBL/GenBank/DDBJ whole genome shotgun (WGS) entry which is preliminary data.</text>
</comment>
<evidence type="ECO:0000256" key="3">
    <source>
        <dbReference type="ARBA" id="ARBA00023125"/>
    </source>
</evidence>
<dbReference type="InterPro" id="IPR005119">
    <property type="entry name" value="LysR_subst-bd"/>
</dbReference>
<keyword evidence="7" id="KW-1185">Reference proteome</keyword>
<reference evidence="6 7" key="1">
    <citation type="journal article" date="2014" name="Int. J. Syst. Evol. Microbiol.">
        <title>Complete genome sequence of Corynebacterium casei LMG S-19264T (=DSM 44701T), isolated from a smear-ripened cheese.</title>
        <authorList>
            <consortium name="US DOE Joint Genome Institute (JGI-PGF)"/>
            <person name="Walter F."/>
            <person name="Albersmeier A."/>
            <person name="Kalinowski J."/>
            <person name="Ruckert C."/>
        </authorList>
    </citation>
    <scope>NUCLEOTIDE SEQUENCE [LARGE SCALE GENOMIC DNA]</scope>
    <source>
        <strain evidence="6 7">CGMCC 1.7029</strain>
    </source>
</reference>
<evidence type="ECO:0000259" key="5">
    <source>
        <dbReference type="PROSITE" id="PS50931"/>
    </source>
</evidence>
<dbReference type="PROSITE" id="PS50931">
    <property type="entry name" value="HTH_LYSR"/>
    <property type="match status" value="1"/>
</dbReference>
<proteinExistence type="inferred from homology"/>
<name>A0A917YKI6_9RHOB</name>
<dbReference type="InterPro" id="IPR000847">
    <property type="entry name" value="LysR_HTH_N"/>
</dbReference>
<evidence type="ECO:0000313" key="6">
    <source>
        <dbReference type="EMBL" id="GGO32790.1"/>
    </source>
</evidence>
<dbReference type="InterPro" id="IPR036390">
    <property type="entry name" value="WH_DNA-bd_sf"/>
</dbReference>
<evidence type="ECO:0000313" key="7">
    <source>
        <dbReference type="Proteomes" id="UP000598196"/>
    </source>
</evidence>
<dbReference type="Pfam" id="PF03466">
    <property type="entry name" value="LysR_substrate"/>
    <property type="match status" value="1"/>
</dbReference>
<sequence>MDWRRFPSLSALRAFAAFAEARSLEQAGVRIGVTHAAISQQIRALEGELGVALVDRGGRRLTLTADGQRLAEALSQGFSQIATTIAQITGADETAPLRITTTPSFAAGWLMPRLPDFRAHHPAIDIAIDPAPEMREIGREADVGLRYGNGGWPGLDAQLILRSSIVVVAAPSLVPADRAADLSHLAGLPWLQELGTNEASTFLDGNGLTRRKGAAIISLPGNLMLDAARDGQGVAVVARAFVEGDLAAGRLRLLMEDPDKEGYFLVTRPGPQRAAVKAFTRWVLRQSGTGFFPPVPPRA</sequence>
<keyword evidence="3" id="KW-0238">DNA-binding</keyword>
<dbReference type="Pfam" id="PF00126">
    <property type="entry name" value="HTH_1"/>
    <property type="match status" value="1"/>
</dbReference>
<dbReference type="SUPFAM" id="SSF46785">
    <property type="entry name" value="Winged helix' DNA-binding domain"/>
    <property type="match status" value="1"/>
</dbReference>
<keyword evidence="2" id="KW-0805">Transcription regulation</keyword>
<dbReference type="Proteomes" id="UP000598196">
    <property type="component" value="Unassembled WGS sequence"/>
</dbReference>
<evidence type="ECO:0000256" key="1">
    <source>
        <dbReference type="ARBA" id="ARBA00009437"/>
    </source>
</evidence>
<dbReference type="GO" id="GO:0003700">
    <property type="term" value="F:DNA-binding transcription factor activity"/>
    <property type="evidence" value="ECO:0007669"/>
    <property type="project" value="InterPro"/>
</dbReference>
<organism evidence="6 7">
    <name type="scientific">Gemmobacter aquaticus</name>
    <dbReference type="NCBI Taxonomy" id="490185"/>
    <lineage>
        <taxon>Bacteria</taxon>
        <taxon>Pseudomonadati</taxon>
        <taxon>Pseudomonadota</taxon>
        <taxon>Alphaproteobacteria</taxon>
        <taxon>Rhodobacterales</taxon>
        <taxon>Paracoccaceae</taxon>
        <taxon>Gemmobacter</taxon>
    </lineage>
</organism>
<protein>
    <submittedName>
        <fullName evidence="6">Transcriptional regulator</fullName>
    </submittedName>
</protein>
<dbReference type="EMBL" id="BMLP01000003">
    <property type="protein sequence ID" value="GGO32790.1"/>
    <property type="molecule type" value="Genomic_DNA"/>
</dbReference>
<evidence type="ECO:0000256" key="2">
    <source>
        <dbReference type="ARBA" id="ARBA00023015"/>
    </source>
</evidence>
<dbReference type="Gene3D" id="3.40.190.10">
    <property type="entry name" value="Periplasmic binding protein-like II"/>
    <property type="match status" value="2"/>
</dbReference>
<dbReference type="PANTHER" id="PTHR30537">
    <property type="entry name" value="HTH-TYPE TRANSCRIPTIONAL REGULATOR"/>
    <property type="match status" value="1"/>
</dbReference>